<dbReference type="Pfam" id="PF07732">
    <property type="entry name" value="Cu-oxidase_3"/>
    <property type="match status" value="1"/>
</dbReference>
<sequence>MAADLERGRYVVVVLFLCCSMILGLRSIAVERPLRSSTAQAGSNRSDLMEDDKPPLLGRLVNSLSKNGSHSHAWPFTNLVWHELELGWRVVLGSTIAFAGSALRSVGGVGGGGIFVPMLTLILGFDLKTPAAISKSMALPLPSIFEVNTKRSSSFDLFFVDSILSSSSNTIMAWLKALVLALSLAWLGFVADAAIVEHTFNVGNLSVRRLCQDTVITAVNGQMPGPTIEVNEGDTLVVHVINDSPYNMTIHCLCFCWVLALALLSMPCRMDDHNHPHRPIPWQKISELNQRQVVRKEERLLISAEMAIDNPSATIQVTRPSQSSFSSSSENMTPLHVSAATVNGDGYDKAVRKEPTIEKPAPVSAPPKDGERQLSKKELKKKEMAELDALLHEMGIANKDSNTAQNETADKKQLEQSSEGEKKESVGAPSENRILKKKKSKKEKSSKEQEEHDQNKKKGDIEAEVADASAVNVKERIKKVASMRKKKSSKEMDAEQLNKRASYLSNFQVDELEL</sequence>
<feature type="compositionally biased region" description="Basic and acidic residues" evidence="2">
    <location>
        <begin position="408"/>
        <end position="425"/>
    </location>
</feature>
<dbReference type="AlphaFoldDB" id="A0A8J5CD58"/>
<organism evidence="5 6">
    <name type="scientific">Zingiber officinale</name>
    <name type="common">Ginger</name>
    <name type="synonym">Amomum zingiber</name>
    <dbReference type="NCBI Taxonomy" id="94328"/>
    <lineage>
        <taxon>Eukaryota</taxon>
        <taxon>Viridiplantae</taxon>
        <taxon>Streptophyta</taxon>
        <taxon>Embryophyta</taxon>
        <taxon>Tracheophyta</taxon>
        <taxon>Spermatophyta</taxon>
        <taxon>Magnoliopsida</taxon>
        <taxon>Liliopsida</taxon>
        <taxon>Zingiberales</taxon>
        <taxon>Zingiberaceae</taxon>
        <taxon>Zingiber</taxon>
    </lineage>
</organism>
<evidence type="ECO:0000256" key="3">
    <source>
        <dbReference type="SAM" id="Phobius"/>
    </source>
</evidence>
<feature type="transmembrane region" description="Helical" evidence="3">
    <location>
        <begin position="12"/>
        <end position="29"/>
    </location>
</feature>
<dbReference type="PANTHER" id="PTHR31365:SF4">
    <property type="entry name" value="OS05G0179800 PROTEIN"/>
    <property type="match status" value="1"/>
</dbReference>
<dbReference type="PANTHER" id="PTHR31365">
    <property type="entry name" value="EXPRESSED PROTEIN"/>
    <property type="match status" value="1"/>
</dbReference>
<proteinExistence type="inferred from homology"/>
<accession>A0A8J5CD58</accession>
<dbReference type="EMBL" id="JACMSC010000019">
    <property type="protein sequence ID" value="KAG6474180.1"/>
    <property type="molecule type" value="Genomic_DNA"/>
</dbReference>
<dbReference type="Proteomes" id="UP000734854">
    <property type="component" value="Unassembled WGS sequence"/>
</dbReference>
<evidence type="ECO:0000256" key="2">
    <source>
        <dbReference type="SAM" id="MobiDB-lite"/>
    </source>
</evidence>
<feature type="domain" description="Plastocyanin-like" evidence="4">
    <location>
        <begin position="205"/>
        <end position="252"/>
    </location>
</feature>
<comment type="similarity">
    <text evidence="1">Belongs to the multicopper oxidase family.</text>
</comment>
<feature type="region of interest" description="Disordered" evidence="2">
    <location>
        <begin position="396"/>
        <end position="470"/>
    </location>
</feature>
<evidence type="ECO:0000256" key="1">
    <source>
        <dbReference type="ARBA" id="ARBA00010609"/>
    </source>
</evidence>
<protein>
    <recommendedName>
        <fullName evidence="4">Plastocyanin-like domain-containing protein</fullName>
    </recommendedName>
</protein>
<evidence type="ECO:0000313" key="6">
    <source>
        <dbReference type="Proteomes" id="UP000734854"/>
    </source>
</evidence>
<name>A0A8J5CD58_ZINOF</name>
<dbReference type="InterPro" id="IPR011707">
    <property type="entry name" value="Cu-oxidase-like_N"/>
</dbReference>
<keyword evidence="3" id="KW-0812">Transmembrane</keyword>
<dbReference type="InterPro" id="IPR008972">
    <property type="entry name" value="Cupredoxin"/>
</dbReference>
<keyword evidence="6" id="KW-1185">Reference proteome</keyword>
<dbReference type="SUPFAM" id="SSF49503">
    <property type="entry name" value="Cupredoxins"/>
    <property type="match status" value="1"/>
</dbReference>
<evidence type="ECO:0000313" key="5">
    <source>
        <dbReference type="EMBL" id="KAG6474180.1"/>
    </source>
</evidence>
<comment type="caution">
    <text evidence="5">The sequence shown here is derived from an EMBL/GenBank/DDBJ whole genome shotgun (WGS) entry which is preliminary data.</text>
</comment>
<feature type="compositionally biased region" description="Basic and acidic residues" evidence="2">
    <location>
        <begin position="443"/>
        <end position="461"/>
    </location>
</feature>
<keyword evidence="3" id="KW-0472">Membrane</keyword>
<keyword evidence="3" id="KW-1133">Transmembrane helix</keyword>
<feature type="region of interest" description="Disordered" evidence="2">
    <location>
        <begin position="352"/>
        <end position="375"/>
    </location>
</feature>
<gene>
    <name evidence="5" type="ORF">ZIOFF_068104</name>
</gene>
<reference evidence="5 6" key="1">
    <citation type="submission" date="2020-08" db="EMBL/GenBank/DDBJ databases">
        <title>Plant Genome Project.</title>
        <authorList>
            <person name="Zhang R.-G."/>
        </authorList>
    </citation>
    <scope>NUCLEOTIDE SEQUENCE [LARGE SCALE GENOMIC DNA]</scope>
    <source>
        <tissue evidence="5">Rhizome</tissue>
    </source>
</reference>
<dbReference type="Gene3D" id="2.60.40.420">
    <property type="entry name" value="Cupredoxins - blue copper proteins"/>
    <property type="match status" value="1"/>
</dbReference>
<evidence type="ECO:0000259" key="4">
    <source>
        <dbReference type="Pfam" id="PF07732"/>
    </source>
</evidence>
<feature type="transmembrane region" description="Helical" evidence="3">
    <location>
        <begin position="109"/>
        <end position="127"/>
    </location>
</feature>
<dbReference type="GO" id="GO:0005507">
    <property type="term" value="F:copper ion binding"/>
    <property type="evidence" value="ECO:0007669"/>
    <property type="project" value="InterPro"/>
</dbReference>